<gene>
    <name evidence="2" type="ORF">SAMN05443550_110103</name>
</gene>
<evidence type="ECO:0000256" key="1">
    <source>
        <dbReference type="SAM" id="Phobius"/>
    </source>
</evidence>
<evidence type="ECO:0000313" key="3">
    <source>
        <dbReference type="Proteomes" id="UP000198850"/>
    </source>
</evidence>
<keyword evidence="1" id="KW-0472">Membrane</keyword>
<keyword evidence="1" id="KW-1133">Transmembrane helix</keyword>
<accession>A0A1H4GLF2</accession>
<dbReference type="EMBL" id="FNRA01000010">
    <property type="protein sequence ID" value="SEB09482.1"/>
    <property type="molecule type" value="Genomic_DNA"/>
</dbReference>
<keyword evidence="1" id="KW-0812">Transmembrane</keyword>
<dbReference type="AlphaFoldDB" id="A0A1H4GLF2"/>
<name>A0A1H4GLF2_9SPHI</name>
<keyword evidence="3" id="KW-1185">Reference proteome</keyword>
<protein>
    <submittedName>
        <fullName evidence="2">Uncharacterized protein</fullName>
    </submittedName>
</protein>
<dbReference type="STRING" id="425514.SAMN05443550_110103"/>
<dbReference type="RefSeq" id="WP_175470626.1">
    <property type="nucleotide sequence ID" value="NZ_FNRA01000010.1"/>
</dbReference>
<sequence>MNSQQQHYSPFSPSARKWMITIGTIAIAATLIYAMSTGVISYLTY</sequence>
<feature type="transmembrane region" description="Helical" evidence="1">
    <location>
        <begin position="20"/>
        <end position="43"/>
    </location>
</feature>
<reference evidence="2 3" key="1">
    <citation type="submission" date="2016-10" db="EMBL/GenBank/DDBJ databases">
        <authorList>
            <person name="de Groot N.N."/>
        </authorList>
    </citation>
    <scope>NUCLEOTIDE SEQUENCE [LARGE SCALE GENOMIC DNA]</scope>
    <source>
        <strain evidence="2 3">DSM 19033</strain>
    </source>
</reference>
<evidence type="ECO:0000313" key="2">
    <source>
        <dbReference type="EMBL" id="SEB09482.1"/>
    </source>
</evidence>
<organism evidence="2 3">
    <name type="scientific">Pedobacter hartonius</name>
    <dbReference type="NCBI Taxonomy" id="425514"/>
    <lineage>
        <taxon>Bacteria</taxon>
        <taxon>Pseudomonadati</taxon>
        <taxon>Bacteroidota</taxon>
        <taxon>Sphingobacteriia</taxon>
        <taxon>Sphingobacteriales</taxon>
        <taxon>Sphingobacteriaceae</taxon>
        <taxon>Pedobacter</taxon>
    </lineage>
</organism>
<proteinExistence type="predicted"/>
<dbReference type="Proteomes" id="UP000198850">
    <property type="component" value="Unassembled WGS sequence"/>
</dbReference>